<evidence type="ECO:0000259" key="4">
    <source>
        <dbReference type="PROSITE" id="PS51165"/>
    </source>
</evidence>
<dbReference type="SMART" id="SM00981">
    <property type="entry name" value="THUMP"/>
    <property type="match status" value="1"/>
</dbReference>
<reference evidence="6 8" key="2">
    <citation type="submission" date="2019-05" db="EMBL/GenBank/DDBJ databases">
        <title>The metagenome of a microbial culture collection derived from dairy environment covers the genomic content of the human microbiome.</title>
        <authorList>
            <person name="Roder T."/>
            <person name="Wuthrich D."/>
            <person name="Sattari Z."/>
            <person name="Von Ah U."/>
            <person name="Bar C."/>
            <person name="Ronchi F."/>
            <person name="Macpherson A.J."/>
            <person name="Ganal-Vonarburg S.C."/>
            <person name="Bruggmann R."/>
            <person name="Vergeres G."/>
        </authorList>
    </citation>
    <scope>NUCLEOTIDE SEQUENCE [LARGE SCALE GENOMIC DNA]</scope>
    <source>
        <strain evidence="6 8">FAM 18815</strain>
    </source>
</reference>
<sequence length="376" mass="42602">MKKFNLIATMASGLESLTKNELTEMGYDVKTENGRVRFQGTFEDIIKTNLWLRTADRIKIVVGEFEATTFDQLFESVKALPWDELIPVDGAFPVSGKSKKSTLYSVPDVQAITKKAVVEKLRDVFHWRNQFPETGAKYGLEVAIDKDQAMITLDTTGDSLFKRGYRLHKGTAPLKETMAAALILLTNWHTDMPLVDPFCGSGTIPIEAALIGQNIAPGFNRDFVCEDWTIADQKVIDQIRAEADEQANYDVELDITGYDIDQNMVDIATENAEEAGLAGIVTFKQQAVKDFKTDKKNGVMIGNPPYGERMGDQELVRKIYRQLGDSTGQLRSWSRYFITSDLDFENYYGQKATKKRKLYNGALRTDYFQFWGKRER</sequence>
<dbReference type="PANTHER" id="PTHR47313:SF1">
    <property type="entry name" value="RIBOSOMAL RNA LARGE SUBUNIT METHYLTRANSFERASE K_L"/>
    <property type="match status" value="1"/>
</dbReference>
<dbReference type="AlphaFoldDB" id="A0A0R2L7H4"/>
<dbReference type="GO" id="GO:0008990">
    <property type="term" value="F:rRNA (guanine-N2-)-methyltransferase activity"/>
    <property type="evidence" value="ECO:0007669"/>
    <property type="project" value="TreeGrafter"/>
</dbReference>
<dbReference type="Pfam" id="PF01170">
    <property type="entry name" value="UPF0020"/>
    <property type="match status" value="1"/>
</dbReference>
<name>A0A0R2L7H4_9LACO</name>
<dbReference type="OrthoDB" id="9809404at2"/>
<dbReference type="GO" id="GO:0003723">
    <property type="term" value="F:RNA binding"/>
    <property type="evidence" value="ECO:0007669"/>
    <property type="project" value="UniProtKB-UniRule"/>
</dbReference>
<dbReference type="Gene3D" id="3.40.50.150">
    <property type="entry name" value="Vaccinia Virus protein VP39"/>
    <property type="match status" value="1"/>
</dbReference>
<dbReference type="PROSITE" id="PS51165">
    <property type="entry name" value="THUMP"/>
    <property type="match status" value="1"/>
</dbReference>
<dbReference type="PATRIC" id="fig|331679.3.peg.29"/>
<dbReference type="EMBL" id="VBTH01000009">
    <property type="protein sequence ID" value="TLQ04192.1"/>
    <property type="molecule type" value="Genomic_DNA"/>
</dbReference>
<dbReference type="Proteomes" id="UP000051859">
    <property type="component" value="Unassembled WGS sequence"/>
</dbReference>
<dbReference type="RefSeq" id="WP_057801103.1">
    <property type="nucleotide sequence ID" value="NZ_JQBX01000001.1"/>
</dbReference>
<dbReference type="Pfam" id="PF02926">
    <property type="entry name" value="THUMP"/>
    <property type="match status" value="1"/>
</dbReference>
<evidence type="ECO:0000256" key="2">
    <source>
        <dbReference type="ARBA" id="ARBA00022679"/>
    </source>
</evidence>
<keyword evidence="7" id="KW-1185">Reference proteome</keyword>
<dbReference type="InterPro" id="IPR000241">
    <property type="entry name" value="RlmKL-like_Mtase"/>
</dbReference>
<evidence type="ECO:0000313" key="6">
    <source>
        <dbReference type="EMBL" id="TLQ04192.1"/>
    </source>
</evidence>
<comment type="caution">
    <text evidence="5">The sequence shown here is derived from an EMBL/GenBank/DDBJ whole genome shotgun (WGS) entry which is preliminary data.</text>
</comment>
<dbReference type="InterPro" id="IPR029063">
    <property type="entry name" value="SAM-dependent_MTases_sf"/>
</dbReference>
<evidence type="ECO:0000313" key="8">
    <source>
        <dbReference type="Proteomes" id="UP000305541"/>
    </source>
</evidence>
<dbReference type="InterPro" id="IPR002052">
    <property type="entry name" value="DNA_methylase_N6_adenine_CS"/>
</dbReference>
<evidence type="ECO:0000313" key="5">
    <source>
        <dbReference type="EMBL" id="KRN95146.1"/>
    </source>
</evidence>
<proteinExistence type="predicted"/>
<keyword evidence="2 6" id="KW-0808">Transferase</keyword>
<dbReference type="PROSITE" id="PS00092">
    <property type="entry name" value="N6_MTASE"/>
    <property type="match status" value="1"/>
</dbReference>
<dbReference type="Proteomes" id="UP000305541">
    <property type="component" value="Unassembled WGS sequence"/>
</dbReference>
<dbReference type="Gene3D" id="3.30.2130.30">
    <property type="match status" value="1"/>
</dbReference>
<evidence type="ECO:0000256" key="1">
    <source>
        <dbReference type="ARBA" id="ARBA00022603"/>
    </source>
</evidence>
<protein>
    <submittedName>
        <fullName evidence="6">Class I SAM-dependent RNA methyltransferase</fullName>
    </submittedName>
    <submittedName>
        <fullName evidence="5">N6-adenine-specific DNA methylase</fullName>
    </submittedName>
</protein>
<keyword evidence="1 5" id="KW-0489">Methyltransferase</keyword>
<dbReference type="STRING" id="331679.IV81_GL000028"/>
<evidence type="ECO:0000256" key="3">
    <source>
        <dbReference type="PROSITE-ProRule" id="PRU00529"/>
    </source>
</evidence>
<dbReference type="InterPro" id="IPR054170">
    <property type="entry name" value="RlmL_1st"/>
</dbReference>
<keyword evidence="3" id="KW-0694">RNA-binding</keyword>
<dbReference type="PROSITE" id="PS01261">
    <property type="entry name" value="UPF0020"/>
    <property type="match status" value="1"/>
</dbReference>
<organism evidence="5 7">
    <name type="scientific">Pediococcus stilesii</name>
    <dbReference type="NCBI Taxonomy" id="331679"/>
    <lineage>
        <taxon>Bacteria</taxon>
        <taxon>Bacillati</taxon>
        <taxon>Bacillota</taxon>
        <taxon>Bacilli</taxon>
        <taxon>Lactobacillales</taxon>
        <taxon>Lactobacillaceae</taxon>
        <taxon>Pediococcus</taxon>
    </lineage>
</organism>
<reference evidence="5 7" key="1">
    <citation type="journal article" date="2015" name="Genome Announc.">
        <title>Expanding the biotechnology potential of lactobacilli through comparative genomics of 213 strains and associated genera.</title>
        <authorList>
            <person name="Sun Z."/>
            <person name="Harris H.M."/>
            <person name="McCann A."/>
            <person name="Guo C."/>
            <person name="Argimon S."/>
            <person name="Zhang W."/>
            <person name="Yang X."/>
            <person name="Jeffery I.B."/>
            <person name="Cooney J.C."/>
            <person name="Kagawa T.F."/>
            <person name="Liu W."/>
            <person name="Song Y."/>
            <person name="Salvetti E."/>
            <person name="Wrobel A."/>
            <person name="Rasinkangas P."/>
            <person name="Parkhill J."/>
            <person name="Rea M.C."/>
            <person name="O'Sullivan O."/>
            <person name="Ritari J."/>
            <person name="Douillard F.P."/>
            <person name="Paul Ross R."/>
            <person name="Yang R."/>
            <person name="Briner A.E."/>
            <person name="Felis G.E."/>
            <person name="de Vos W.M."/>
            <person name="Barrangou R."/>
            <person name="Klaenhammer T.R."/>
            <person name="Caufield P.W."/>
            <person name="Cui Y."/>
            <person name="Zhang H."/>
            <person name="O'Toole P.W."/>
        </authorList>
    </citation>
    <scope>NUCLEOTIDE SEQUENCE [LARGE SCALE GENOMIC DNA]</scope>
    <source>
        <strain evidence="5 7">DSM 18001</strain>
    </source>
</reference>
<dbReference type="GO" id="GO:0070043">
    <property type="term" value="F:rRNA (guanine-N7-)-methyltransferase activity"/>
    <property type="evidence" value="ECO:0007669"/>
    <property type="project" value="TreeGrafter"/>
</dbReference>
<accession>A0A0R2L7H4</accession>
<dbReference type="PANTHER" id="PTHR47313">
    <property type="entry name" value="RIBOSOMAL RNA LARGE SUBUNIT METHYLTRANSFERASE K/L"/>
    <property type="match status" value="1"/>
</dbReference>
<dbReference type="InterPro" id="IPR053943">
    <property type="entry name" value="RlmKL-like_Mtase_CS"/>
</dbReference>
<dbReference type="Pfam" id="PF22020">
    <property type="entry name" value="RlmL_1st"/>
    <property type="match status" value="1"/>
</dbReference>
<feature type="domain" description="THUMP" evidence="4">
    <location>
        <begin position="44"/>
        <end position="155"/>
    </location>
</feature>
<dbReference type="InterPro" id="IPR004114">
    <property type="entry name" value="THUMP_dom"/>
</dbReference>
<dbReference type="EMBL" id="JQBX01000001">
    <property type="protein sequence ID" value="KRN95146.1"/>
    <property type="molecule type" value="Genomic_DNA"/>
</dbReference>
<gene>
    <name evidence="6" type="ORF">FEZ51_06200</name>
    <name evidence="5" type="ORF">IV81_GL000028</name>
</gene>
<dbReference type="CDD" id="cd11715">
    <property type="entry name" value="THUMP_AdoMetMT"/>
    <property type="match status" value="1"/>
</dbReference>
<evidence type="ECO:0000313" key="7">
    <source>
        <dbReference type="Proteomes" id="UP000051859"/>
    </source>
</evidence>
<dbReference type="SUPFAM" id="SSF53335">
    <property type="entry name" value="S-adenosyl-L-methionine-dependent methyltransferases"/>
    <property type="match status" value="1"/>
</dbReference>